<feature type="transmembrane region" description="Helical" evidence="1">
    <location>
        <begin position="15"/>
        <end position="33"/>
    </location>
</feature>
<dbReference type="PANTHER" id="PTHR42109:SF2">
    <property type="entry name" value="INTEGRAL MEMBRANE PROTEIN"/>
    <property type="match status" value="1"/>
</dbReference>
<dbReference type="OrthoDB" id="2560628at2759"/>
<keyword evidence="4" id="KW-1185">Reference proteome</keyword>
<dbReference type="Proteomes" id="UP000054477">
    <property type="component" value="Unassembled WGS sequence"/>
</dbReference>
<dbReference type="InterPro" id="IPR056119">
    <property type="entry name" value="DUF7702"/>
</dbReference>
<dbReference type="Pfam" id="PF24800">
    <property type="entry name" value="DUF7702"/>
    <property type="match status" value="1"/>
</dbReference>
<dbReference type="AlphaFoldDB" id="A0A0C9YAV7"/>
<feature type="transmembrane region" description="Helical" evidence="1">
    <location>
        <begin position="228"/>
        <end position="248"/>
    </location>
</feature>
<organism evidence="3 4">
    <name type="scientific">Laccaria amethystina LaAM-08-1</name>
    <dbReference type="NCBI Taxonomy" id="1095629"/>
    <lineage>
        <taxon>Eukaryota</taxon>
        <taxon>Fungi</taxon>
        <taxon>Dikarya</taxon>
        <taxon>Basidiomycota</taxon>
        <taxon>Agaricomycotina</taxon>
        <taxon>Agaricomycetes</taxon>
        <taxon>Agaricomycetidae</taxon>
        <taxon>Agaricales</taxon>
        <taxon>Agaricineae</taxon>
        <taxon>Hydnangiaceae</taxon>
        <taxon>Laccaria</taxon>
    </lineage>
</organism>
<keyword evidence="1" id="KW-0812">Transmembrane</keyword>
<evidence type="ECO:0000256" key="1">
    <source>
        <dbReference type="SAM" id="Phobius"/>
    </source>
</evidence>
<feature type="transmembrane region" description="Helical" evidence="1">
    <location>
        <begin position="71"/>
        <end position="96"/>
    </location>
</feature>
<feature type="transmembrane region" description="Helical" evidence="1">
    <location>
        <begin position="180"/>
        <end position="202"/>
    </location>
</feature>
<feature type="transmembrane region" description="Helical" evidence="1">
    <location>
        <begin position="40"/>
        <end position="59"/>
    </location>
</feature>
<accession>A0A0C9YAV7</accession>
<dbReference type="PANTHER" id="PTHR42109">
    <property type="entry name" value="UNPLACED GENOMIC SCAFFOLD UM_SCAF_CONTIG_1.265, WHOLE GENOME SHOTGUN SEQUENCE"/>
    <property type="match status" value="1"/>
</dbReference>
<name>A0A0C9YAV7_9AGAR</name>
<dbReference type="HOGENOM" id="CLU_064985_0_0_1"/>
<dbReference type="EMBL" id="KN838547">
    <property type="protein sequence ID" value="KIK07387.1"/>
    <property type="molecule type" value="Genomic_DNA"/>
</dbReference>
<gene>
    <name evidence="3" type="ORF">K443DRAFT_129070</name>
</gene>
<reference evidence="4" key="2">
    <citation type="submission" date="2015-01" db="EMBL/GenBank/DDBJ databases">
        <title>Evolutionary Origins and Diversification of the Mycorrhizal Mutualists.</title>
        <authorList>
            <consortium name="DOE Joint Genome Institute"/>
            <consortium name="Mycorrhizal Genomics Consortium"/>
            <person name="Kohler A."/>
            <person name="Kuo A."/>
            <person name="Nagy L.G."/>
            <person name="Floudas D."/>
            <person name="Copeland A."/>
            <person name="Barry K.W."/>
            <person name="Cichocki N."/>
            <person name="Veneault-Fourrey C."/>
            <person name="LaButti K."/>
            <person name="Lindquist E.A."/>
            <person name="Lipzen A."/>
            <person name="Lundell T."/>
            <person name="Morin E."/>
            <person name="Murat C."/>
            <person name="Riley R."/>
            <person name="Ohm R."/>
            <person name="Sun H."/>
            <person name="Tunlid A."/>
            <person name="Henrissat B."/>
            <person name="Grigoriev I.V."/>
            <person name="Hibbett D.S."/>
            <person name="Martin F."/>
        </authorList>
    </citation>
    <scope>NUCLEOTIDE SEQUENCE [LARGE SCALE GENOMIC DNA]</scope>
    <source>
        <strain evidence="4">LaAM-08-1</strain>
    </source>
</reference>
<feature type="domain" description="DUF7702" evidence="2">
    <location>
        <begin position="4"/>
        <end position="254"/>
    </location>
</feature>
<keyword evidence="1" id="KW-1133">Transmembrane helix</keyword>
<feature type="transmembrane region" description="Helical" evidence="1">
    <location>
        <begin position="108"/>
        <end position="130"/>
    </location>
</feature>
<keyword evidence="1" id="KW-0472">Membrane</keyword>
<dbReference type="STRING" id="1095629.A0A0C9YAV7"/>
<evidence type="ECO:0000313" key="3">
    <source>
        <dbReference type="EMBL" id="KIK07387.1"/>
    </source>
</evidence>
<proteinExistence type="predicted"/>
<evidence type="ECO:0000313" key="4">
    <source>
        <dbReference type="Proteomes" id="UP000054477"/>
    </source>
</evidence>
<evidence type="ECO:0000259" key="2">
    <source>
        <dbReference type="Pfam" id="PF24800"/>
    </source>
</evidence>
<feature type="transmembrane region" description="Helical" evidence="1">
    <location>
        <begin position="150"/>
        <end position="168"/>
    </location>
</feature>
<reference evidence="3 4" key="1">
    <citation type="submission" date="2014-04" db="EMBL/GenBank/DDBJ databases">
        <authorList>
            <consortium name="DOE Joint Genome Institute"/>
            <person name="Kuo A."/>
            <person name="Kohler A."/>
            <person name="Nagy L.G."/>
            <person name="Floudas D."/>
            <person name="Copeland A."/>
            <person name="Barry K.W."/>
            <person name="Cichocki N."/>
            <person name="Veneault-Fourrey C."/>
            <person name="LaButti K."/>
            <person name="Lindquist E.A."/>
            <person name="Lipzen A."/>
            <person name="Lundell T."/>
            <person name="Morin E."/>
            <person name="Murat C."/>
            <person name="Sun H."/>
            <person name="Tunlid A."/>
            <person name="Henrissat B."/>
            <person name="Grigoriev I.V."/>
            <person name="Hibbett D.S."/>
            <person name="Martin F."/>
            <person name="Nordberg H.P."/>
            <person name="Cantor M.N."/>
            <person name="Hua S.X."/>
        </authorList>
    </citation>
    <scope>NUCLEOTIDE SEQUENCE [LARGE SCALE GENOMIC DNA]</scope>
    <source>
        <strain evidence="3 4">LaAM-08-1</strain>
    </source>
</reference>
<sequence>MPHLDTRGIISAVKIVFYTPITLLTLYLVYRYAFRRDAGWLFLSIFSMARIAGGALLVAAETQPTKTSLFFAAYIMEPAALAMLLLSTLGFLGMVGQHTYSEQRRVTLIFRFFGLLGLISLALCIAGGVLSTKSAHPSTALTVRRAGVCILTGLYVFLFLAHLGSWGYRWYMRTYRRNLLFGITVALPFLGVRIAYAVMAVWSSSDLVGKQLSSNPTLAKMNPVTGDWVLYLVLSVIMEFMVAVIYVFSSTVLSQRRH</sequence>
<protein>
    <recommendedName>
        <fullName evidence="2">DUF7702 domain-containing protein</fullName>
    </recommendedName>
</protein>